<dbReference type="InterPro" id="IPR001611">
    <property type="entry name" value="Leu-rich_rpt"/>
</dbReference>
<organism evidence="14 15">
    <name type="scientific">Datura stramonium</name>
    <name type="common">Jimsonweed</name>
    <name type="synonym">Common thornapple</name>
    <dbReference type="NCBI Taxonomy" id="4076"/>
    <lineage>
        <taxon>Eukaryota</taxon>
        <taxon>Viridiplantae</taxon>
        <taxon>Streptophyta</taxon>
        <taxon>Embryophyta</taxon>
        <taxon>Tracheophyta</taxon>
        <taxon>Spermatophyta</taxon>
        <taxon>Magnoliopsida</taxon>
        <taxon>eudicotyledons</taxon>
        <taxon>Gunneridae</taxon>
        <taxon>Pentapetalae</taxon>
        <taxon>asterids</taxon>
        <taxon>lamiids</taxon>
        <taxon>Solanales</taxon>
        <taxon>Solanaceae</taxon>
        <taxon>Solanoideae</taxon>
        <taxon>Datureae</taxon>
        <taxon>Datura</taxon>
    </lineage>
</organism>
<evidence type="ECO:0000256" key="12">
    <source>
        <dbReference type="SAM" id="SignalP"/>
    </source>
</evidence>
<evidence type="ECO:0000256" key="10">
    <source>
        <dbReference type="ARBA" id="ARBA00023180"/>
    </source>
</evidence>
<feature type="signal peptide" evidence="12">
    <location>
        <begin position="1"/>
        <end position="24"/>
    </location>
</feature>
<comment type="subcellular location">
    <subcellularLocation>
        <location evidence="1">Cell membrane</location>
        <topology evidence="1">Single-pass type I membrane protein</topology>
    </subcellularLocation>
</comment>
<keyword evidence="6 12" id="KW-0732">Signal</keyword>
<protein>
    <recommendedName>
        <fullName evidence="13">Leucine-rich repeat-containing N-terminal plant-type domain-containing protein</fullName>
    </recommendedName>
</protein>
<keyword evidence="10" id="KW-0325">Glycoprotein</keyword>
<feature type="chain" id="PRO_5046468229" description="Leucine-rich repeat-containing N-terminal plant-type domain-containing protein" evidence="12">
    <location>
        <begin position="25"/>
        <end position="874"/>
    </location>
</feature>
<keyword evidence="5 11" id="KW-0812">Transmembrane</keyword>
<dbReference type="PANTHER" id="PTHR48061:SF10">
    <property type="entry name" value="LEUCINE-RICH REPEAT-CONTAINING N-TERMINAL PLANT-TYPE DOMAIN-CONTAINING PROTEIN"/>
    <property type="match status" value="1"/>
</dbReference>
<evidence type="ECO:0000313" key="14">
    <source>
        <dbReference type="EMBL" id="MCE2055332.1"/>
    </source>
</evidence>
<evidence type="ECO:0000313" key="15">
    <source>
        <dbReference type="Proteomes" id="UP000823775"/>
    </source>
</evidence>
<evidence type="ECO:0000256" key="9">
    <source>
        <dbReference type="ARBA" id="ARBA00023136"/>
    </source>
</evidence>
<evidence type="ECO:0000256" key="6">
    <source>
        <dbReference type="ARBA" id="ARBA00022729"/>
    </source>
</evidence>
<keyword evidence="9 11" id="KW-0472">Membrane</keyword>
<sequence length="874" mass="97986">MGNENLPLFLLYVIILCQLGFSSSLSYLCPKDQAIALLEFKKMFIIDPFASMYGECKGNHPKTLSWNASADCCLWDGVTCDETTSQVIELDLSCSQLQGKFSSNSSIFKISTLERLDLSMNDFSQSQIPPNFGGFINLMHLDLSNSGFTGQIPSEISYLSKLHSLRIIDYSDGFRLEPFDFQQLLTNLTQLRELVFYSVSISSVIPQNFSSYLTTLRLPQTQLYGVLPERVFHLSNLSFLDLSKNYQLIVRFPVTKWNSSASLKDLYLNDVNFTKVPKPLSSFFGPIRLFNENWTQLESLHLSSNSLTGPIPSDVSGFQSLKFLLLSSNNLNGTIPSWISSLPSLTYLDLSNNHFSGKIQEFKSENLFWIDLGENHLQSPIPNSLLNQSGLMFLNLSSNNFSDNIKFSMFSSSSILGTLDLSDNSFSWTNENRVKYSNLLRLYKLDLSSNLLQGSLPIPPMSVKYYFISHNNICGEIPSTICNLQFLRILDLASNSLKGEIPSCLGNMSTVEVLDMRHNDLSGTIQANFSFGSPLRSFNLRGNKLKGKIPRSLINCKQLEVLDLGNNELNDTFPMWLGTLPNLKVLSLRSNKLHGPIRASRTNTSFVQLQIIDLSSNRFNGKLPRDLFENFRAMQNVDENMKTKKYIGDLYYKDSITIASKGMSVELVRILSIYKTIDLSRNRFEGYIPSVIGDLTSLVVLNLSHNSLEGHIPASLGSVSALESFDLSFNKLGGEIPVQLASLTFLGFLSLSHNHLIGCIPSGNQFATFENSSFEGNDGLRGFPLSKDCGDHSQVPRAMTPSALEDEEEEDSGFEISWEAALMGYGCGLIIGLSIIYIMSSTQKPICLFRMIGKWEHRILTRKKKKVTRHLRLE</sequence>
<evidence type="ECO:0000256" key="3">
    <source>
        <dbReference type="ARBA" id="ARBA00022475"/>
    </source>
</evidence>
<evidence type="ECO:0000256" key="11">
    <source>
        <dbReference type="SAM" id="Phobius"/>
    </source>
</evidence>
<dbReference type="PANTHER" id="PTHR48061">
    <property type="entry name" value="LEUCINE-RICH REPEAT RECEPTOR PROTEIN KINASE EMS1-LIKE-RELATED"/>
    <property type="match status" value="1"/>
</dbReference>
<evidence type="ECO:0000256" key="8">
    <source>
        <dbReference type="ARBA" id="ARBA00022989"/>
    </source>
</evidence>
<accession>A0ABS8VZP9</accession>
<evidence type="ECO:0000256" key="1">
    <source>
        <dbReference type="ARBA" id="ARBA00004251"/>
    </source>
</evidence>
<dbReference type="Pfam" id="PF13855">
    <property type="entry name" value="LRR_8"/>
    <property type="match status" value="3"/>
</dbReference>
<reference evidence="14 15" key="1">
    <citation type="journal article" date="2021" name="BMC Genomics">
        <title>Datura genome reveals duplications of psychoactive alkaloid biosynthetic genes and high mutation rate following tissue culture.</title>
        <authorList>
            <person name="Rajewski A."/>
            <person name="Carter-House D."/>
            <person name="Stajich J."/>
            <person name="Litt A."/>
        </authorList>
    </citation>
    <scope>NUCLEOTIDE SEQUENCE [LARGE SCALE GENOMIC DNA]</scope>
    <source>
        <strain evidence="14">AR-01</strain>
    </source>
</reference>
<keyword evidence="4" id="KW-0433">Leucine-rich repeat</keyword>
<evidence type="ECO:0000256" key="4">
    <source>
        <dbReference type="ARBA" id="ARBA00022614"/>
    </source>
</evidence>
<dbReference type="SUPFAM" id="SSF52058">
    <property type="entry name" value="L domain-like"/>
    <property type="match status" value="2"/>
</dbReference>
<dbReference type="Gene3D" id="3.80.10.10">
    <property type="entry name" value="Ribonuclease Inhibitor"/>
    <property type="match status" value="3"/>
</dbReference>
<gene>
    <name evidence="14" type="ORF">HAX54_042426</name>
</gene>
<name>A0ABS8VZP9_DATST</name>
<feature type="transmembrane region" description="Helical" evidence="11">
    <location>
        <begin position="822"/>
        <end position="840"/>
    </location>
</feature>
<dbReference type="InterPro" id="IPR013210">
    <property type="entry name" value="LRR_N_plant-typ"/>
</dbReference>
<dbReference type="SMART" id="SM00369">
    <property type="entry name" value="LRR_TYP"/>
    <property type="match status" value="6"/>
</dbReference>
<dbReference type="InterPro" id="IPR046956">
    <property type="entry name" value="RLP23-like"/>
</dbReference>
<keyword evidence="15" id="KW-1185">Reference proteome</keyword>
<dbReference type="Pfam" id="PF00560">
    <property type="entry name" value="LRR_1"/>
    <property type="match status" value="3"/>
</dbReference>
<evidence type="ECO:0000259" key="13">
    <source>
        <dbReference type="Pfam" id="PF08263"/>
    </source>
</evidence>
<keyword evidence="7" id="KW-0677">Repeat</keyword>
<keyword evidence="3" id="KW-1003">Cell membrane</keyword>
<dbReference type="InterPro" id="IPR003591">
    <property type="entry name" value="Leu-rich_rpt_typical-subtyp"/>
</dbReference>
<evidence type="ECO:0000256" key="5">
    <source>
        <dbReference type="ARBA" id="ARBA00022692"/>
    </source>
</evidence>
<dbReference type="InterPro" id="IPR032675">
    <property type="entry name" value="LRR_dom_sf"/>
</dbReference>
<evidence type="ECO:0000256" key="2">
    <source>
        <dbReference type="ARBA" id="ARBA00009592"/>
    </source>
</evidence>
<evidence type="ECO:0000256" key="7">
    <source>
        <dbReference type="ARBA" id="ARBA00022737"/>
    </source>
</evidence>
<keyword evidence="8 11" id="KW-1133">Transmembrane helix</keyword>
<feature type="domain" description="Leucine-rich repeat-containing N-terminal plant-type" evidence="13">
    <location>
        <begin position="31"/>
        <end position="81"/>
    </location>
</feature>
<proteinExistence type="inferred from homology"/>
<dbReference type="Pfam" id="PF08263">
    <property type="entry name" value="LRRNT_2"/>
    <property type="match status" value="1"/>
</dbReference>
<comment type="similarity">
    <text evidence="2">Belongs to the RLP family.</text>
</comment>
<dbReference type="PRINTS" id="PR00019">
    <property type="entry name" value="LEURICHRPT"/>
</dbReference>
<comment type="caution">
    <text evidence="14">The sequence shown here is derived from an EMBL/GenBank/DDBJ whole genome shotgun (WGS) entry which is preliminary data.</text>
</comment>
<dbReference type="EMBL" id="JACEIK010006246">
    <property type="protein sequence ID" value="MCE2055332.1"/>
    <property type="molecule type" value="Genomic_DNA"/>
</dbReference>
<dbReference type="Proteomes" id="UP000823775">
    <property type="component" value="Unassembled WGS sequence"/>
</dbReference>